<organism evidence="1 2">
    <name type="scientific">Hermanssonia centrifuga</name>
    <dbReference type="NCBI Taxonomy" id="98765"/>
    <lineage>
        <taxon>Eukaryota</taxon>
        <taxon>Fungi</taxon>
        <taxon>Dikarya</taxon>
        <taxon>Basidiomycota</taxon>
        <taxon>Agaricomycotina</taxon>
        <taxon>Agaricomycetes</taxon>
        <taxon>Polyporales</taxon>
        <taxon>Meruliaceae</taxon>
        <taxon>Hermanssonia</taxon>
    </lineage>
</organism>
<comment type="caution">
    <text evidence="1">The sequence shown here is derived from an EMBL/GenBank/DDBJ whole genome shotgun (WGS) entry which is preliminary data.</text>
</comment>
<dbReference type="Gene3D" id="3.80.10.10">
    <property type="entry name" value="Ribonuclease Inhibitor"/>
    <property type="match status" value="1"/>
</dbReference>
<dbReference type="InterPro" id="IPR032675">
    <property type="entry name" value="LRR_dom_sf"/>
</dbReference>
<dbReference type="AlphaFoldDB" id="A0A2R6QIM1"/>
<reference evidence="1 2" key="1">
    <citation type="submission" date="2018-02" db="EMBL/GenBank/DDBJ databases">
        <title>Genome sequence of the basidiomycete white-rot fungus Phlebia centrifuga.</title>
        <authorList>
            <person name="Granchi Z."/>
            <person name="Peng M."/>
            <person name="de Vries R.P."/>
            <person name="Hilden K."/>
            <person name="Makela M.R."/>
            <person name="Grigoriev I."/>
            <person name="Riley R."/>
        </authorList>
    </citation>
    <scope>NUCLEOTIDE SEQUENCE [LARGE SCALE GENOMIC DNA]</scope>
    <source>
        <strain evidence="1 2">FBCC195</strain>
    </source>
</reference>
<dbReference type="Proteomes" id="UP000186601">
    <property type="component" value="Unassembled WGS sequence"/>
</dbReference>
<evidence type="ECO:0000313" key="2">
    <source>
        <dbReference type="Proteomes" id="UP000186601"/>
    </source>
</evidence>
<keyword evidence="2" id="KW-1185">Reference proteome</keyword>
<gene>
    <name evidence="1" type="ORF">PHLCEN_2v3465</name>
</gene>
<evidence type="ECO:0000313" key="1">
    <source>
        <dbReference type="EMBL" id="PSS08850.1"/>
    </source>
</evidence>
<accession>A0A2R6QIM1</accession>
<protein>
    <submittedName>
        <fullName evidence="1">Uncharacterized protein</fullName>
    </submittedName>
</protein>
<name>A0A2R6QIM1_9APHY</name>
<dbReference type="EMBL" id="MLYV02000341">
    <property type="protein sequence ID" value="PSS08850.1"/>
    <property type="molecule type" value="Genomic_DNA"/>
</dbReference>
<sequence length="304" mass="34692">MHEQHHGPNPTTLTRRFAKLTRLTLSHVRWSGAVVDLIGSFHEIDTLIIKNIAEFDSLPSLISCDKRSNGIRVRSLSFDQGTWGARQVCFAALSAIFDPSSLTILTLDCLSSILLPDLEAFLRDTGRNLHHLRYWHDEDGLGETDPGPAFHPLSLSHCPTLKSLHLVINLDLYRWPGYDGAVQWTGTMHMIQNAVHLLETVKQIQLVIRLHNHWYPTRERKSIEEECHLIRGLEIVKWDLLDEATCGYTSLQKIGIKFVRATKGFIRDRAFLGAVKAAEETLRTRMPRRARDLLHIQYSLSVTH</sequence>
<dbReference type="SUPFAM" id="SSF52047">
    <property type="entry name" value="RNI-like"/>
    <property type="match status" value="1"/>
</dbReference>
<proteinExistence type="predicted"/>